<dbReference type="RefSeq" id="WP_030881131.1">
    <property type="nucleotide sequence ID" value="NZ_JBIRHZ010000009.1"/>
</dbReference>
<name>A0ABR5J9P0_9ACTN</name>
<keyword evidence="3" id="KW-1185">Reference proteome</keyword>
<dbReference type="EMBL" id="LGUT01000867">
    <property type="protein sequence ID" value="KOG90153.1"/>
    <property type="molecule type" value="Genomic_DNA"/>
</dbReference>
<feature type="signal peptide" evidence="1">
    <location>
        <begin position="1"/>
        <end position="30"/>
    </location>
</feature>
<dbReference type="Proteomes" id="UP000037020">
    <property type="component" value="Unassembled WGS sequence"/>
</dbReference>
<accession>A0ABR5J9P0</accession>
<comment type="caution">
    <text evidence="2">The sequence shown here is derived from an EMBL/GenBank/DDBJ whole genome shotgun (WGS) entry which is preliminary data.</text>
</comment>
<reference evidence="2 3" key="1">
    <citation type="submission" date="2015-07" db="EMBL/GenBank/DDBJ databases">
        <authorList>
            <person name="Ju K.-S."/>
            <person name="Doroghazi J.R."/>
            <person name="Metcalf W.W."/>
        </authorList>
    </citation>
    <scope>NUCLEOTIDE SEQUENCE [LARGE SCALE GENOMIC DNA]</scope>
    <source>
        <strain evidence="2 3">NRRL B-3589</strain>
    </source>
</reference>
<feature type="chain" id="PRO_5046264092" description="Ricin B lectin domain-containing protein" evidence="1">
    <location>
        <begin position="31"/>
        <end position="123"/>
    </location>
</feature>
<evidence type="ECO:0008006" key="4">
    <source>
        <dbReference type="Google" id="ProtNLM"/>
    </source>
</evidence>
<proteinExistence type="predicted"/>
<evidence type="ECO:0000313" key="3">
    <source>
        <dbReference type="Proteomes" id="UP000037020"/>
    </source>
</evidence>
<evidence type="ECO:0000256" key="1">
    <source>
        <dbReference type="SAM" id="SignalP"/>
    </source>
</evidence>
<organism evidence="2 3">
    <name type="scientific">Streptomyces varsoviensis</name>
    <dbReference type="NCBI Taxonomy" id="67373"/>
    <lineage>
        <taxon>Bacteria</taxon>
        <taxon>Bacillati</taxon>
        <taxon>Actinomycetota</taxon>
        <taxon>Actinomycetes</taxon>
        <taxon>Kitasatosporales</taxon>
        <taxon>Streptomycetaceae</taxon>
        <taxon>Streptomyces</taxon>
    </lineage>
</organism>
<sequence>MRLKNAVRSTAGLALALGAVLALGASPAYAADVNVVLNGRGTAHFKDDGDKFTVCDTNADGHGVQMSLYRASDRKLLWTITDGGDGGCDSKTYNVVGSTKYFMDLCWSVPGAACVKSREFSES</sequence>
<evidence type="ECO:0000313" key="2">
    <source>
        <dbReference type="EMBL" id="KOG90153.1"/>
    </source>
</evidence>
<protein>
    <recommendedName>
        <fullName evidence="4">Ricin B lectin domain-containing protein</fullName>
    </recommendedName>
</protein>
<gene>
    <name evidence="2" type="ORF">ADK38_10295</name>
</gene>
<keyword evidence="1" id="KW-0732">Signal</keyword>